<proteinExistence type="predicted"/>
<dbReference type="Proteomes" id="UP000255467">
    <property type="component" value="Unassembled WGS sequence"/>
</dbReference>
<dbReference type="AlphaFoldDB" id="A0A378YXL7"/>
<keyword evidence="4" id="KW-1185">Reference proteome</keyword>
<reference evidence="3 4" key="1">
    <citation type="submission" date="2018-06" db="EMBL/GenBank/DDBJ databases">
        <authorList>
            <consortium name="Pathogen Informatics"/>
            <person name="Doyle S."/>
        </authorList>
    </citation>
    <scope>NUCLEOTIDE SEQUENCE [LARGE SCALE GENOMIC DNA]</scope>
    <source>
        <strain evidence="3 4">NCTC1934</strain>
    </source>
</reference>
<evidence type="ECO:0000256" key="2">
    <source>
        <dbReference type="SAM" id="SignalP"/>
    </source>
</evidence>
<evidence type="ECO:0000313" key="3">
    <source>
        <dbReference type="EMBL" id="SUA81260.1"/>
    </source>
</evidence>
<evidence type="ECO:0000256" key="1">
    <source>
        <dbReference type="SAM" id="MobiDB-lite"/>
    </source>
</evidence>
<organism evidence="3 4">
    <name type="scientific">Nocardia otitidiscaviarum</name>
    <dbReference type="NCBI Taxonomy" id="1823"/>
    <lineage>
        <taxon>Bacteria</taxon>
        <taxon>Bacillati</taxon>
        <taxon>Actinomycetota</taxon>
        <taxon>Actinomycetes</taxon>
        <taxon>Mycobacteriales</taxon>
        <taxon>Nocardiaceae</taxon>
        <taxon>Nocardia</taxon>
    </lineage>
</organism>
<keyword evidence="2" id="KW-0732">Signal</keyword>
<feature type="region of interest" description="Disordered" evidence="1">
    <location>
        <begin position="200"/>
        <end position="226"/>
    </location>
</feature>
<dbReference type="EMBL" id="UGRY01000002">
    <property type="protein sequence ID" value="SUA81260.1"/>
    <property type="molecule type" value="Genomic_DNA"/>
</dbReference>
<evidence type="ECO:0000313" key="4">
    <source>
        <dbReference type="Proteomes" id="UP000255467"/>
    </source>
</evidence>
<dbReference type="RefSeq" id="WP_051037380.1">
    <property type="nucleotide sequence ID" value="NZ_UGRY01000002.1"/>
</dbReference>
<sequence>MSDPRAYTVLIAVPALFAFGSGTATAAPQHPDLPRPVAGSFDAAETPTAARDLNHLRIGSQTIPLPEGIDPGLREQAQNSVDDTQRRITTAYDDIGFPRNESDRRTASTVAGAVIGAAVAKVVVFPLEIVGCGVGATVGAIAGGVIGGLPTVGAGVPVGAAVGGLAGCLLGGLAVAIPVDVVGLVGGAVIGGTIGGALGSGTEPTPTDAPTPIANGPAPLSDSPTTAPVDAFAAVSPDNTAITSLDAAIDAMPPLAPDTLGPLTQPANDLLAAVQAAF</sequence>
<feature type="chain" id="PRO_5017036506" evidence="2">
    <location>
        <begin position="27"/>
        <end position="278"/>
    </location>
</feature>
<dbReference type="OrthoDB" id="4570539at2"/>
<feature type="signal peptide" evidence="2">
    <location>
        <begin position="1"/>
        <end position="26"/>
    </location>
</feature>
<accession>A0A378YXL7</accession>
<protein>
    <submittedName>
        <fullName evidence="3">Glycine zipper 2TM domain</fullName>
    </submittedName>
</protein>
<gene>
    <name evidence="3" type="ORF">NCTC1934_04688</name>
</gene>
<name>A0A378YXL7_9NOCA</name>